<name>A0ACC0M5S4_RHOML</name>
<proteinExistence type="predicted"/>
<dbReference type="EMBL" id="CM046397">
    <property type="protein sequence ID" value="KAI8536388.1"/>
    <property type="molecule type" value="Genomic_DNA"/>
</dbReference>
<keyword evidence="2" id="KW-1185">Reference proteome</keyword>
<gene>
    <name evidence="1" type="ORF">RHMOL_Rhmol10G0253200</name>
</gene>
<protein>
    <submittedName>
        <fullName evidence="1">Uncharacterized protein</fullName>
    </submittedName>
</protein>
<accession>A0ACC0M5S4</accession>
<sequence>MELCTSRAITSNLSLRTLFTSNNFHLPSETPLRFNRTSIRRTNPGLVYFANSSLRSAPSEEASSGPSYLGKERGVATLEDVQPFGKKSYAEFVQEKDSEQDSSVDRQAAALEFLENIDMKLASKYAFSALLVDVVSLIALWLATAVVGAIDSIPVFPKVMEVVGLSFTIWFSTRYLLFKENREELFAEIEEIKQKVIG</sequence>
<comment type="caution">
    <text evidence="1">The sequence shown here is derived from an EMBL/GenBank/DDBJ whole genome shotgun (WGS) entry which is preliminary data.</text>
</comment>
<dbReference type="Proteomes" id="UP001062846">
    <property type="component" value="Chromosome 10"/>
</dbReference>
<evidence type="ECO:0000313" key="1">
    <source>
        <dbReference type="EMBL" id="KAI8536388.1"/>
    </source>
</evidence>
<evidence type="ECO:0000313" key="2">
    <source>
        <dbReference type="Proteomes" id="UP001062846"/>
    </source>
</evidence>
<reference evidence="1" key="1">
    <citation type="submission" date="2022-02" db="EMBL/GenBank/DDBJ databases">
        <title>Plant Genome Project.</title>
        <authorList>
            <person name="Zhang R.-G."/>
        </authorList>
    </citation>
    <scope>NUCLEOTIDE SEQUENCE</scope>
    <source>
        <strain evidence="1">AT1</strain>
    </source>
</reference>
<organism evidence="1 2">
    <name type="scientific">Rhododendron molle</name>
    <name type="common">Chinese azalea</name>
    <name type="synonym">Azalea mollis</name>
    <dbReference type="NCBI Taxonomy" id="49168"/>
    <lineage>
        <taxon>Eukaryota</taxon>
        <taxon>Viridiplantae</taxon>
        <taxon>Streptophyta</taxon>
        <taxon>Embryophyta</taxon>
        <taxon>Tracheophyta</taxon>
        <taxon>Spermatophyta</taxon>
        <taxon>Magnoliopsida</taxon>
        <taxon>eudicotyledons</taxon>
        <taxon>Gunneridae</taxon>
        <taxon>Pentapetalae</taxon>
        <taxon>asterids</taxon>
        <taxon>Ericales</taxon>
        <taxon>Ericaceae</taxon>
        <taxon>Ericoideae</taxon>
        <taxon>Rhodoreae</taxon>
        <taxon>Rhododendron</taxon>
    </lineage>
</organism>